<dbReference type="AlphaFoldDB" id="A0A0P1AR46"/>
<dbReference type="RefSeq" id="XP_024580007.1">
    <property type="nucleotide sequence ID" value="XM_024729651.1"/>
</dbReference>
<dbReference type="Proteomes" id="UP000054928">
    <property type="component" value="Unassembled WGS sequence"/>
</dbReference>
<name>A0A0P1AR46_PLAHL</name>
<keyword evidence="2" id="KW-1185">Reference proteome</keyword>
<dbReference type="GeneID" id="36408885"/>
<protein>
    <submittedName>
        <fullName evidence="1">Uncharacterized protein</fullName>
    </submittedName>
</protein>
<dbReference type="EMBL" id="CCYD01000730">
    <property type="protein sequence ID" value="CEG43638.1"/>
    <property type="molecule type" value="Genomic_DNA"/>
</dbReference>
<evidence type="ECO:0000313" key="2">
    <source>
        <dbReference type="Proteomes" id="UP000054928"/>
    </source>
</evidence>
<evidence type="ECO:0000313" key="1">
    <source>
        <dbReference type="EMBL" id="CEG43638.1"/>
    </source>
</evidence>
<organism evidence="1 2">
    <name type="scientific">Plasmopara halstedii</name>
    <name type="common">Downy mildew of sunflower</name>
    <dbReference type="NCBI Taxonomy" id="4781"/>
    <lineage>
        <taxon>Eukaryota</taxon>
        <taxon>Sar</taxon>
        <taxon>Stramenopiles</taxon>
        <taxon>Oomycota</taxon>
        <taxon>Peronosporomycetes</taxon>
        <taxon>Peronosporales</taxon>
        <taxon>Peronosporaceae</taxon>
        <taxon>Plasmopara</taxon>
    </lineage>
</organism>
<reference evidence="2" key="1">
    <citation type="submission" date="2014-09" db="EMBL/GenBank/DDBJ databases">
        <authorList>
            <person name="Sharma Rahul"/>
            <person name="Thines Marco"/>
        </authorList>
    </citation>
    <scope>NUCLEOTIDE SEQUENCE [LARGE SCALE GENOMIC DNA]</scope>
</reference>
<sequence length="137" mass="15834">MVLNVYYEDALPKLQTVFSNQQIISFCVPHALQHGVFQTPASAILNVFMKFWKENSISDSDVLRALNLPRFSFDDSMSRFWIKVMESRYNEDKRGSMMADIIFQMFEKDVPTLIAGGVNTNPTYRSILVNLERLSKE</sequence>
<accession>A0A0P1AR46</accession>
<proteinExistence type="predicted"/>